<dbReference type="EMBL" id="LGAV01000004">
    <property type="protein sequence ID" value="KOS14181.1"/>
    <property type="molecule type" value="Genomic_DNA"/>
</dbReference>
<feature type="compositionally biased region" description="Low complexity" evidence="1">
    <location>
        <begin position="49"/>
        <end position="68"/>
    </location>
</feature>
<dbReference type="Proteomes" id="UP000037751">
    <property type="component" value="Unassembled WGS sequence"/>
</dbReference>
<evidence type="ECO:0000313" key="4">
    <source>
        <dbReference type="Proteomes" id="UP000037751"/>
    </source>
</evidence>
<keyword evidence="4" id="KW-1185">Reference proteome</keyword>
<sequence>MEAVPASPTRPAEAQTDTPMHDENTSRRPPRTAEDRQRTRRMLGVLNSTLAQARAPRTRPAPTALAHASMETDPAASERQARQEALEAERRAHDAERASVRQDTQRVRTLAENLAAYEAAHRMARANKRRLSSFLVTHTARRAAGAREPRDANEVAATEGARVVPQIPLCGTSHDYEVYYLPRKLVPAQEDALDAQEEAVDDAIDQADDDWDRARASMLQELQDIKARLTKHHVAW</sequence>
<accession>A0A0M8MV25</accession>
<proteinExistence type="predicted"/>
<dbReference type="STRING" id="77020.A0A0M8MV25"/>
<dbReference type="GeneID" id="28730602"/>
<feature type="domain" description="Pinin/SDK/MemA protein" evidence="2">
    <location>
        <begin position="34"/>
        <end position="139"/>
    </location>
</feature>
<feature type="compositionally biased region" description="Basic and acidic residues" evidence="1">
    <location>
        <begin position="79"/>
        <end position="104"/>
    </location>
</feature>
<dbReference type="OrthoDB" id="330772at2759"/>
<protein>
    <recommendedName>
        <fullName evidence="2">Pinin/SDK/MemA protein domain-containing protein</fullName>
    </recommendedName>
</protein>
<evidence type="ECO:0000259" key="2">
    <source>
        <dbReference type="Pfam" id="PF04696"/>
    </source>
</evidence>
<evidence type="ECO:0000313" key="3">
    <source>
        <dbReference type="EMBL" id="KOS14181.1"/>
    </source>
</evidence>
<dbReference type="InterPro" id="IPR006786">
    <property type="entry name" value="Pinin_SDK_MemA"/>
</dbReference>
<gene>
    <name evidence="3" type="ORF">Malapachy_4275</name>
</gene>
<feature type="compositionally biased region" description="Basic and acidic residues" evidence="1">
    <location>
        <begin position="19"/>
        <end position="37"/>
    </location>
</feature>
<evidence type="ECO:0000256" key="1">
    <source>
        <dbReference type="SAM" id="MobiDB-lite"/>
    </source>
</evidence>
<dbReference type="RefSeq" id="XP_017991813.1">
    <property type="nucleotide sequence ID" value="XM_018138726.1"/>
</dbReference>
<reference evidence="3 4" key="1">
    <citation type="submission" date="2015-07" db="EMBL/GenBank/DDBJ databases">
        <title>Draft Genome Sequence of Malassezia furfur CBS1878 and Malassezia pachydermatis CBS1879.</title>
        <authorList>
            <person name="Triana S."/>
            <person name="Ohm R."/>
            <person name="Gonzalez A."/>
            <person name="DeCock H."/>
            <person name="Restrepo S."/>
            <person name="Celis A."/>
        </authorList>
    </citation>
    <scope>NUCLEOTIDE SEQUENCE [LARGE SCALE GENOMIC DNA]</scope>
    <source>
        <strain evidence="3 4">CBS 1879</strain>
    </source>
</reference>
<feature type="region of interest" description="Disordered" evidence="1">
    <location>
        <begin position="1"/>
        <end position="104"/>
    </location>
</feature>
<organism evidence="3 4">
    <name type="scientific">Malassezia pachydermatis</name>
    <dbReference type="NCBI Taxonomy" id="77020"/>
    <lineage>
        <taxon>Eukaryota</taxon>
        <taxon>Fungi</taxon>
        <taxon>Dikarya</taxon>
        <taxon>Basidiomycota</taxon>
        <taxon>Ustilaginomycotina</taxon>
        <taxon>Malasseziomycetes</taxon>
        <taxon>Malasseziales</taxon>
        <taxon>Malasseziaceae</taxon>
        <taxon>Malassezia</taxon>
    </lineage>
</organism>
<comment type="caution">
    <text evidence="3">The sequence shown here is derived from an EMBL/GenBank/DDBJ whole genome shotgun (WGS) entry which is preliminary data.</text>
</comment>
<dbReference type="Pfam" id="PF04696">
    <property type="entry name" value="Pinin_SDK_memA"/>
    <property type="match status" value="1"/>
</dbReference>
<dbReference type="VEuPathDB" id="FungiDB:Malapachy_4275"/>
<dbReference type="AlphaFoldDB" id="A0A0M8MV25"/>
<name>A0A0M8MV25_9BASI</name>